<feature type="domain" description="Myb-like" evidence="2">
    <location>
        <begin position="9"/>
        <end position="54"/>
    </location>
</feature>
<evidence type="ECO:0000313" key="7">
    <source>
        <dbReference type="EMBL" id="UGX98259.1"/>
    </source>
</evidence>
<evidence type="ECO:0000256" key="1">
    <source>
        <dbReference type="SAM" id="MobiDB-lite"/>
    </source>
</evidence>
<name>A0A7Z0TUV4_9BRAD</name>
<sequence length="135" mass="14794">MSWPVHKIRNLWTAAELDRLCAAVEGAGGDWARVAANMPGRSEAACKQAYNSHRRSERLAKEAPAAAAAPKRLKNWQDKRAAEKVAEQERARAFAQERSAASALFGDPLPGRSALDQRSTQTPPKRPTLYTGDAR</sequence>
<dbReference type="PROSITE" id="PS50090">
    <property type="entry name" value="MYB_LIKE"/>
    <property type="match status" value="1"/>
</dbReference>
<dbReference type="EMBL" id="CP086136">
    <property type="protein sequence ID" value="UEM17318.1"/>
    <property type="molecule type" value="Genomic_DNA"/>
</dbReference>
<reference evidence="4" key="3">
    <citation type="submission" date="2021-03" db="EMBL/GenBank/DDBJ databases">
        <title>Whole Genome Sequence of Bradyrhizobium sp. Strain 144S4.</title>
        <authorList>
            <person name="Bromfield E.S.P."/>
            <person name="Cloutier S."/>
        </authorList>
    </citation>
    <scope>NUCLEOTIDE SEQUENCE [LARGE SCALE GENOMIC DNA]</scope>
    <source>
        <strain evidence="4">144S4</strain>
    </source>
</reference>
<dbReference type="KEGG" id="bban:J4G43_025650"/>
<feature type="domain" description="HTH myb-type" evidence="3">
    <location>
        <begin position="7"/>
        <end position="58"/>
    </location>
</feature>
<reference evidence="7 8" key="1">
    <citation type="journal article" date="2017" name="Syst. Appl. Microbiol.">
        <title>Soybeans inoculated with root zone soils of Canadian native legumes harbour diverse and novel Bradyrhizobium spp. that possess agricultural potential.</title>
        <authorList>
            <person name="Bromfield E.S.P."/>
            <person name="Cloutier S."/>
            <person name="Tambong J.T."/>
            <person name="Tran Thi T.V."/>
        </authorList>
    </citation>
    <scope>NUCLEOTIDE SEQUENCE [LARGE SCALE GENOMIC DNA]</scope>
    <source>
        <strain evidence="7 8">323S2</strain>
    </source>
</reference>
<reference evidence="5" key="2">
    <citation type="submission" date="2020-06" db="EMBL/GenBank/DDBJ databases">
        <title>Whole Genome Sequence of Bradyrhizobium sp. Strain 323S2.</title>
        <authorList>
            <person name="Bromfield E.S.P."/>
        </authorList>
    </citation>
    <scope>NUCLEOTIDE SEQUENCE [LARGE SCALE GENOMIC DNA]</scope>
    <source>
        <strain evidence="5">323S2</strain>
    </source>
</reference>
<dbReference type="Proteomes" id="UP000564836">
    <property type="component" value="Chromosome"/>
</dbReference>
<evidence type="ECO:0000313" key="4">
    <source>
        <dbReference type="EMBL" id="MBO1864565.1"/>
    </source>
</evidence>
<dbReference type="SMART" id="SM00717">
    <property type="entry name" value="SANT"/>
    <property type="match status" value="1"/>
</dbReference>
<dbReference type="EMBL" id="JACBFH010000001">
    <property type="protein sequence ID" value="NYY94922.1"/>
    <property type="molecule type" value="Genomic_DNA"/>
</dbReference>
<dbReference type="GO" id="GO:0003677">
    <property type="term" value="F:DNA binding"/>
    <property type="evidence" value="ECO:0007669"/>
    <property type="project" value="UniProtKB-KW"/>
</dbReference>
<dbReference type="RefSeq" id="WP_166341450.1">
    <property type="nucleotide sequence ID" value="NZ_CP086136.1"/>
</dbReference>
<protein>
    <submittedName>
        <fullName evidence="5">Myb-like DNA-binding domain-containing protein</fullName>
    </submittedName>
    <submittedName>
        <fullName evidence="6">SANT/Myb domain-containing protein</fullName>
    </submittedName>
</protein>
<evidence type="ECO:0000313" key="9">
    <source>
        <dbReference type="Proteomes" id="UP000664702"/>
    </source>
</evidence>
<dbReference type="Pfam" id="PF00249">
    <property type="entry name" value="Myb_DNA-binding"/>
    <property type="match status" value="1"/>
</dbReference>
<evidence type="ECO:0000313" key="8">
    <source>
        <dbReference type="Proteomes" id="UP000564836"/>
    </source>
</evidence>
<organism evidence="5">
    <name type="scientific">Bradyrhizobium barranii subsp. barranii</name>
    <dbReference type="NCBI Taxonomy" id="2823807"/>
    <lineage>
        <taxon>Bacteria</taxon>
        <taxon>Pseudomonadati</taxon>
        <taxon>Pseudomonadota</taxon>
        <taxon>Alphaproteobacteria</taxon>
        <taxon>Hyphomicrobiales</taxon>
        <taxon>Nitrobacteraceae</taxon>
        <taxon>Bradyrhizobium</taxon>
        <taxon>Bradyrhizobium barranii</taxon>
    </lineage>
</organism>
<dbReference type="Gene3D" id="1.10.10.60">
    <property type="entry name" value="Homeodomain-like"/>
    <property type="match status" value="1"/>
</dbReference>
<feature type="compositionally biased region" description="Low complexity" evidence="1">
    <location>
        <begin position="93"/>
        <end position="103"/>
    </location>
</feature>
<proteinExistence type="predicted"/>
<dbReference type="InterPro" id="IPR001005">
    <property type="entry name" value="SANT/Myb"/>
</dbReference>
<dbReference type="AlphaFoldDB" id="A0A7Z0TUV4"/>
<dbReference type="EMBL" id="JAGEMI010000001">
    <property type="protein sequence ID" value="MBO1864565.1"/>
    <property type="molecule type" value="Genomic_DNA"/>
</dbReference>
<dbReference type="EMBL" id="CP088280">
    <property type="protein sequence ID" value="UGX98259.1"/>
    <property type="molecule type" value="Genomic_DNA"/>
</dbReference>
<dbReference type="Proteomes" id="UP000664702">
    <property type="component" value="Chromosome"/>
</dbReference>
<feature type="compositionally biased region" description="Basic and acidic residues" evidence="1">
    <location>
        <begin position="75"/>
        <end position="92"/>
    </location>
</feature>
<reference evidence="8 9" key="4">
    <citation type="journal article" date="2022" name="Int. J. Syst. Evol. Microbiol.">
        <title>Strains of Bradyrhizobium barranii sp. nov. associated with legumes native to Canada are symbionts of soybeans and belong to different subspecies (subsp. barranii subsp. nov. and subsp. apii subsp. nov.) and symbiovars (sv. glycinearum and sv. septentrionale).</title>
        <authorList>
            <person name="Bromfield E.S.P."/>
            <person name="Cloutier S."/>
            <person name="Wasai-Hara S."/>
            <person name="Minamisawa K."/>
        </authorList>
    </citation>
    <scope>NUCLEOTIDE SEQUENCE [LARGE SCALE GENOMIC DNA]</scope>
    <source>
        <strain evidence="6 9">144S4</strain>
        <strain evidence="8">323S2</strain>
    </source>
</reference>
<keyword evidence="5" id="KW-0238">DNA-binding</keyword>
<feature type="region of interest" description="Disordered" evidence="1">
    <location>
        <begin position="57"/>
        <end position="135"/>
    </location>
</feature>
<evidence type="ECO:0000313" key="6">
    <source>
        <dbReference type="EMBL" id="UEM17318.1"/>
    </source>
</evidence>
<dbReference type="InterPro" id="IPR009057">
    <property type="entry name" value="Homeodomain-like_sf"/>
</dbReference>
<gene>
    <name evidence="7" type="ORF">G6321_00025280</name>
    <name evidence="5" type="ORF">G6321_42945</name>
    <name evidence="6" type="ORF">J4G43_025650</name>
    <name evidence="4" type="ORF">J4G43_27660</name>
</gene>
<dbReference type="InterPro" id="IPR017930">
    <property type="entry name" value="Myb_dom"/>
</dbReference>
<dbReference type="CDD" id="cd00167">
    <property type="entry name" value="SANT"/>
    <property type="match status" value="1"/>
</dbReference>
<evidence type="ECO:0000259" key="2">
    <source>
        <dbReference type="PROSITE" id="PS50090"/>
    </source>
</evidence>
<accession>A0A7Z0TUV4</accession>
<evidence type="ECO:0000313" key="5">
    <source>
        <dbReference type="EMBL" id="NYY94922.1"/>
    </source>
</evidence>
<evidence type="ECO:0000259" key="3">
    <source>
        <dbReference type="PROSITE" id="PS51294"/>
    </source>
</evidence>
<dbReference type="SUPFAM" id="SSF46689">
    <property type="entry name" value="Homeodomain-like"/>
    <property type="match status" value="1"/>
</dbReference>
<dbReference type="PROSITE" id="PS51294">
    <property type="entry name" value="HTH_MYB"/>
    <property type="match status" value="1"/>
</dbReference>